<dbReference type="Proteomes" id="UP000473658">
    <property type="component" value="Unassembled WGS sequence"/>
</dbReference>
<sequence>MPDESLSIRREFSAGRINAVINHPDVRPYVGFADQGPVDLSEAVAHPLNFLLMGEGGGFFLHSRGNGVYEVHSQFLPDHRGRNVVRCLRDAAHWMFTRTDCVEIVTRVPDGNVAADALTRLAGFSLLYRLDGQQAQSGCKGGVKFYRWDVLSWIASAPRIECIGSDVASQAFGASASILSRHTGALIAMASHGHAGKGAALFNSFARLAGFAQSNVISASPVVIAIGQTLVSIDGQSTEVIPCQQQQ</sequence>
<protein>
    <submittedName>
        <fullName evidence="1">Uncharacterized protein</fullName>
    </submittedName>
</protein>
<evidence type="ECO:0000313" key="2">
    <source>
        <dbReference type="Proteomes" id="UP000473658"/>
    </source>
</evidence>
<dbReference type="RefSeq" id="WP_149898044.1">
    <property type="nucleotide sequence ID" value="NZ_QRFF01000001.1"/>
</dbReference>
<gene>
    <name evidence="1" type="ORF">DXM27_05120</name>
</gene>
<dbReference type="AlphaFoldDB" id="A0AA88F473"/>
<proteinExistence type="predicted"/>
<dbReference type="EMBL" id="QRFF01000001">
    <property type="protein sequence ID" value="KAA3504596.1"/>
    <property type="molecule type" value="Genomic_DNA"/>
</dbReference>
<name>A0AA88F473_RHIRH</name>
<dbReference type="InterPro" id="IPR016181">
    <property type="entry name" value="Acyl_CoA_acyltransferase"/>
</dbReference>
<reference evidence="1 2" key="1">
    <citation type="submission" date="2018-08" db="EMBL/GenBank/DDBJ databases">
        <title>Crown Gall in kiwifruit.</title>
        <authorList>
            <person name="Visnovsky S.B."/>
            <person name="Pitman A.R."/>
        </authorList>
    </citation>
    <scope>NUCLEOTIDE SEQUENCE [LARGE SCALE GENOMIC DNA]</scope>
    <source>
        <strain evidence="1 2">SBV_302_78_2</strain>
    </source>
</reference>
<dbReference type="SUPFAM" id="SSF55729">
    <property type="entry name" value="Acyl-CoA N-acyltransferases (Nat)"/>
    <property type="match status" value="1"/>
</dbReference>
<evidence type="ECO:0000313" key="1">
    <source>
        <dbReference type="EMBL" id="KAA3504596.1"/>
    </source>
</evidence>
<organism evidence="1 2">
    <name type="scientific">Rhizobium rhizogenes</name>
    <name type="common">Agrobacterium rhizogenes</name>
    <dbReference type="NCBI Taxonomy" id="359"/>
    <lineage>
        <taxon>Bacteria</taxon>
        <taxon>Pseudomonadati</taxon>
        <taxon>Pseudomonadota</taxon>
        <taxon>Alphaproteobacteria</taxon>
        <taxon>Hyphomicrobiales</taxon>
        <taxon>Rhizobiaceae</taxon>
        <taxon>Rhizobium/Agrobacterium group</taxon>
        <taxon>Rhizobium</taxon>
    </lineage>
</organism>
<accession>A0AA88F473</accession>
<comment type="caution">
    <text evidence="1">The sequence shown here is derived from an EMBL/GenBank/DDBJ whole genome shotgun (WGS) entry which is preliminary data.</text>
</comment>